<proteinExistence type="predicted"/>
<organism evidence="2 3">
    <name type="scientific">Chlamydomonas reinhardtii</name>
    <name type="common">Chlamydomonas smithii</name>
    <dbReference type="NCBI Taxonomy" id="3055"/>
    <lineage>
        <taxon>Eukaryota</taxon>
        <taxon>Viridiplantae</taxon>
        <taxon>Chlorophyta</taxon>
        <taxon>core chlorophytes</taxon>
        <taxon>Chlorophyceae</taxon>
        <taxon>CS clade</taxon>
        <taxon>Chlamydomonadales</taxon>
        <taxon>Chlamydomonadaceae</taxon>
        <taxon>Chlamydomonas</taxon>
    </lineage>
</organism>
<keyword evidence="3" id="KW-1185">Reference proteome</keyword>
<dbReference type="OrthoDB" id="532355at2759"/>
<accession>A0A2K3D8R4</accession>
<dbReference type="AlphaFoldDB" id="A0A2K3D8R4"/>
<dbReference type="Gramene" id="PNW76931">
    <property type="protein sequence ID" value="PNW76931"/>
    <property type="gene ID" value="CHLRE_11g481650v5"/>
</dbReference>
<dbReference type="ExpressionAtlas" id="A0A2K3D8R4">
    <property type="expression patterns" value="baseline"/>
</dbReference>
<reference evidence="2 3" key="1">
    <citation type="journal article" date="2007" name="Science">
        <title>The Chlamydomonas genome reveals the evolution of key animal and plant functions.</title>
        <authorList>
            <person name="Merchant S.S."/>
            <person name="Prochnik S.E."/>
            <person name="Vallon O."/>
            <person name="Harris E.H."/>
            <person name="Karpowicz S.J."/>
            <person name="Witman G.B."/>
            <person name="Terry A."/>
            <person name="Salamov A."/>
            <person name="Fritz-Laylin L.K."/>
            <person name="Marechal-Drouard L."/>
            <person name="Marshall W.F."/>
            <person name="Qu L.H."/>
            <person name="Nelson D.R."/>
            <person name="Sanderfoot A.A."/>
            <person name="Spalding M.H."/>
            <person name="Kapitonov V.V."/>
            <person name="Ren Q."/>
            <person name="Ferris P."/>
            <person name="Lindquist E."/>
            <person name="Shapiro H."/>
            <person name="Lucas S.M."/>
            <person name="Grimwood J."/>
            <person name="Schmutz J."/>
            <person name="Cardol P."/>
            <person name="Cerutti H."/>
            <person name="Chanfreau G."/>
            <person name="Chen C.L."/>
            <person name="Cognat V."/>
            <person name="Croft M.T."/>
            <person name="Dent R."/>
            <person name="Dutcher S."/>
            <person name="Fernandez E."/>
            <person name="Fukuzawa H."/>
            <person name="Gonzalez-Ballester D."/>
            <person name="Gonzalez-Halphen D."/>
            <person name="Hallmann A."/>
            <person name="Hanikenne M."/>
            <person name="Hippler M."/>
            <person name="Inwood W."/>
            <person name="Jabbari K."/>
            <person name="Kalanon M."/>
            <person name="Kuras R."/>
            <person name="Lefebvre P.A."/>
            <person name="Lemaire S.D."/>
            <person name="Lobanov A.V."/>
            <person name="Lohr M."/>
            <person name="Manuell A."/>
            <person name="Meier I."/>
            <person name="Mets L."/>
            <person name="Mittag M."/>
            <person name="Mittelmeier T."/>
            <person name="Moroney J.V."/>
            <person name="Moseley J."/>
            <person name="Napoli C."/>
            <person name="Nedelcu A.M."/>
            <person name="Niyogi K."/>
            <person name="Novoselov S.V."/>
            <person name="Paulsen I.T."/>
            <person name="Pazour G."/>
            <person name="Purton S."/>
            <person name="Ral J.P."/>
            <person name="Riano-Pachon D.M."/>
            <person name="Riekhof W."/>
            <person name="Rymarquis L."/>
            <person name="Schroda M."/>
            <person name="Stern D."/>
            <person name="Umen J."/>
            <person name="Willows R."/>
            <person name="Wilson N."/>
            <person name="Zimmer S.L."/>
            <person name="Allmer J."/>
            <person name="Balk J."/>
            <person name="Bisova K."/>
            <person name="Chen C.J."/>
            <person name="Elias M."/>
            <person name="Gendler K."/>
            <person name="Hauser C."/>
            <person name="Lamb M.R."/>
            <person name="Ledford H."/>
            <person name="Long J.C."/>
            <person name="Minagawa J."/>
            <person name="Page M.D."/>
            <person name="Pan J."/>
            <person name="Pootakham W."/>
            <person name="Roje S."/>
            <person name="Rose A."/>
            <person name="Stahlberg E."/>
            <person name="Terauchi A.M."/>
            <person name="Yang P."/>
            <person name="Ball S."/>
            <person name="Bowler C."/>
            <person name="Dieckmann C.L."/>
            <person name="Gladyshev V.N."/>
            <person name="Green P."/>
            <person name="Jorgensen R."/>
            <person name="Mayfield S."/>
            <person name="Mueller-Roeber B."/>
            <person name="Rajamani S."/>
            <person name="Sayre R.T."/>
            <person name="Brokstein P."/>
            <person name="Dubchak I."/>
            <person name="Goodstein D."/>
            <person name="Hornick L."/>
            <person name="Huang Y.W."/>
            <person name="Jhaveri J."/>
            <person name="Luo Y."/>
            <person name="Martinez D."/>
            <person name="Ngau W.C."/>
            <person name="Otillar B."/>
            <person name="Poliakov A."/>
            <person name="Porter A."/>
            <person name="Szajkowski L."/>
            <person name="Werner G."/>
            <person name="Zhou K."/>
            <person name="Grigoriev I.V."/>
            <person name="Rokhsar D.S."/>
            <person name="Grossman A.R."/>
        </authorList>
    </citation>
    <scope>NUCLEOTIDE SEQUENCE [LARGE SCALE GENOMIC DNA]</scope>
    <source>
        <strain evidence="3">CC-503</strain>
    </source>
</reference>
<sequence length="187" mass="19811">MAPSRDDISQSRASCLVAPRPRKGSACSAGSASGRQVEASQPEQASQRSRLTSSLQAMATGGEQLGELELILQGQPPDVPNTFLGVSPPVRSGCYGGAANPMQHDSSWTSCSLSASSSNLQALRELDSQHSFLRSLNGDYRLLLAPDARGFASSSEEVGPRPAAPAPPQERTHLLPFTCRAQYFAVR</sequence>
<dbReference type="Proteomes" id="UP000006906">
    <property type="component" value="Chromosome 11"/>
</dbReference>
<dbReference type="STRING" id="3055.A0A2K3D8R4"/>
<dbReference type="InParanoid" id="A0A2K3D8R4"/>
<evidence type="ECO:0000256" key="1">
    <source>
        <dbReference type="SAM" id="MobiDB-lite"/>
    </source>
</evidence>
<gene>
    <name evidence="2" type="ORF">CHLRE_11g481650v5</name>
</gene>
<dbReference type="GeneID" id="66055363"/>
<name>A0A2K3D8R4_CHLRE</name>
<dbReference type="RefSeq" id="XP_042919757.1">
    <property type="nucleotide sequence ID" value="XM_043067752.1"/>
</dbReference>
<protein>
    <submittedName>
        <fullName evidence="2">Uncharacterized protein</fullName>
    </submittedName>
</protein>
<dbReference type="EMBL" id="CM008972">
    <property type="protein sequence ID" value="PNW76931.1"/>
    <property type="molecule type" value="Genomic_DNA"/>
</dbReference>
<feature type="region of interest" description="Disordered" evidence="1">
    <location>
        <begin position="1"/>
        <end position="52"/>
    </location>
</feature>
<evidence type="ECO:0000313" key="2">
    <source>
        <dbReference type="EMBL" id="PNW76931.1"/>
    </source>
</evidence>
<feature type="region of interest" description="Disordered" evidence="1">
    <location>
        <begin position="152"/>
        <end position="171"/>
    </location>
</feature>
<dbReference type="KEGG" id="cre:CHLRE_11g481650v5"/>
<feature type="compositionally biased region" description="Polar residues" evidence="1">
    <location>
        <begin position="38"/>
        <end position="52"/>
    </location>
</feature>
<feature type="compositionally biased region" description="Low complexity" evidence="1">
    <location>
        <begin position="24"/>
        <end position="34"/>
    </location>
</feature>
<evidence type="ECO:0000313" key="3">
    <source>
        <dbReference type="Proteomes" id="UP000006906"/>
    </source>
</evidence>